<dbReference type="OrthoDB" id="43460at2759"/>
<reference evidence="1" key="1">
    <citation type="journal article" date="2020" name="New Phytol.">
        <title>Comparative genomics reveals dynamic genome evolution in host specialist ectomycorrhizal fungi.</title>
        <authorList>
            <person name="Lofgren L.A."/>
            <person name="Nguyen N.H."/>
            <person name="Vilgalys R."/>
            <person name="Ruytinx J."/>
            <person name="Liao H.L."/>
            <person name="Branco S."/>
            <person name="Kuo A."/>
            <person name="LaButti K."/>
            <person name="Lipzen A."/>
            <person name="Andreopoulos W."/>
            <person name="Pangilinan J."/>
            <person name="Riley R."/>
            <person name="Hundley H."/>
            <person name="Na H."/>
            <person name="Barry K."/>
            <person name="Grigoriev I.V."/>
            <person name="Stajich J.E."/>
            <person name="Kennedy P.G."/>
        </authorList>
    </citation>
    <scope>NUCLEOTIDE SEQUENCE</scope>
    <source>
        <strain evidence="1">S12</strain>
    </source>
</reference>
<comment type="caution">
    <text evidence="1">The sequence shown here is derived from an EMBL/GenBank/DDBJ whole genome shotgun (WGS) entry which is preliminary data.</text>
</comment>
<organism evidence="1 2">
    <name type="scientific">Suillus plorans</name>
    <dbReference type="NCBI Taxonomy" id="116603"/>
    <lineage>
        <taxon>Eukaryota</taxon>
        <taxon>Fungi</taxon>
        <taxon>Dikarya</taxon>
        <taxon>Basidiomycota</taxon>
        <taxon>Agaricomycotina</taxon>
        <taxon>Agaricomycetes</taxon>
        <taxon>Agaricomycetidae</taxon>
        <taxon>Boletales</taxon>
        <taxon>Suillineae</taxon>
        <taxon>Suillaceae</taxon>
        <taxon>Suillus</taxon>
    </lineage>
</organism>
<evidence type="ECO:0000313" key="1">
    <source>
        <dbReference type="EMBL" id="KAG1796691.1"/>
    </source>
</evidence>
<protein>
    <submittedName>
        <fullName evidence="1">Uncharacterized protein</fullName>
    </submittedName>
</protein>
<keyword evidence="2" id="KW-1185">Reference proteome</keyword>
<evidence type="ECO:0000313" key="2">
    <source>
        <dbReference type="Proteomes" id="UP000719766"/>
    </source>
</evidence>
<proteinExistence type="predicted"/>
<dbReference type="EMBL" id="JABBWE010000018">
    <property type="protein sequence ID" value="KAG1796691.1"/>
    <property type="molecule type" value="Genomic_DNA"/>
</dbReference>
<accession>A0A9P7ATZ5</accession>
<name>A0A9P7ATZ5_9AGAM</name>
<dbReference type="Proteomes" id="UP000719766">
    <property type="component" value="Unassembled WGS sequence"/>
</dbReference>
<dbReference type="GeneID" id="64593733"/>
<gene>
    <name evidence="1" type="ORF">HD556DRAFT_1306883</name>
</gene>
<dbReference type="RefSeq" id="XP_041162048.1">
    <property type="nucleotide sequence ID" value="XM_041299969.1"/>
</dbReference>
<dbReference type="AlphaFoldDB" id="A0A9P7ATZ5"/>
<sequence length="139" mass="15642">MYHQDLTKELKEIDDQKIWCAGNVVWSLHPNDKAEARLMGEVWPYFHFCAAYTMLCLSSATAAPSQYLSTYTHVIPPDPSIDMHFRNGCSVVVIKTEGIHCAICNMSSIIFNFVLLTFTFNSMDASSSSSVQKVLGYYV</sequence>